<feature type="binding site" evidence="6">
    <location>
        <begin position="220"/>
        <end position="223"/>
    </location>
    <ligand>
        <name>pyridoxal 5'-phosphate</name>
        <dbReference type="ChEBI" id="CHEBI:597326"/>
    </ligand>
</feature>
<protein>
    <recommendedName>
        <fullName evidence="6">[LysW]-aminoadipate semialdehyde transaminase</fullName>
        <ecNumber evidence="6">2.6.1.118</ecNumber>
    </recommendedName>
</protein>
<evidence type="ECO:0000256" key="3">
    <source>
        <dbReference type="ARBA" id="ARBA00022605"/>
    </source>
</evidence>
<feature type="modified residue" description="N6-(pyridoxal phosphate)lysine" evidence="6">
    <location>
        <position position="249"/>
    </location>
</feature>
<comment type="caution">
    <text evidence="7">The sequence shown here is derived from an EMBL/GenBank/DDBJ whole genome shotgun (WGS) entry which is preliminary data.</text>
</comment>
<dbReference type="Proteomes" id="UP000484842">
    <property type="component" value="Unassembled WGS sequence"/>
</dbReference>
<sequence length="388" mass="41055">MTVTLDPRTLEARHGTGVYAKRPLTLVRGQEATLWDDAGRAYLDCASGQGVANVGHSHPRVVAAVQTQAATLVTCQEAVHNDVRAVYLSELAGVLPAGLDRIFLCNSGAEAVEAAIKFARASTGRPGVVAAMRGFHGRTLGALSATWEAHYREPFAPLVPEFGHVPYGNLAALEAAITDTTAAVLLEVVQGEGGVRPASEEFLRGAQRLCRERGALLLTDEVQTGFGRTGRMFACEHTGLEPDLLILGKAIAGGVPMGAVALGPRVAQMTPGTHGSTFGGNPLACAAARAVLDILREENLPAEAARKGEWLIDRLRALPHRRIREVRGRGLMVGLELRDRVAPHLAALQERGVLALPAGPSVLRLLPPLVISDAELEQVVQAVDEVLA</sequence>
<keyword evidence="6" id="KW-0457">Lysine biosynthesis</keyword>
<dbReference type="Gene3D" id="3.90.1150.10">
    <property type="entry name" value="Aspartate Aminotransferase, domain 1"/>
    <property type="match status" value="1"/>
</dbReference>
<feature type="binding site" evidence="6">
    <location>
        <begin position="108"/>
        <end position="109"/>
    </location>
    <ligand>
        <name>pyridoxal 5'-phosphate</name>
        <dbReference type="ChEBI" id="CHEBI:597326"/>
    </ligand>
</feature>
<dbReference type="GO" id="GO:0030170">
    <property type="term" value="F:pyridoxal phosphate binding"/>
    <property type="evidence" value="ECO:0007669"/>
    <property type="project" value="InterPro"/>
</dbReference>
<evidence type="ECO:0000256" key="2">
    <source>
        <dbReference type="ARBA" id="ARBA00022576"/>
    </source>
</evidence>
<feature type="binding site" evidence="6">
    <location>
        <position position="138"/>
    </location>
    <ligand>
        <name>substrate</name>
    </ligand>
</feature>
<keyword evidence="5 6" id="KW-0663">Pyridoxal phosphate</keyword>
<feature type="binding site" evidence="6">
    <location>
        <position position="277"/>
    </location>
    <ligand>
        <name>pyridoxal 5'-phosphate</name>
        <dbReference type="ChEBI" id="CHEBI:597326"/>
    </ligand>
</feature>
<evidence type="ECO:0000256" key="6">
    <source>
        <dbReference type="HAMAP-Rule" id="MF_02084"/>
    </source>
</evidence>
<dbReference type="InterPro" id="IPR015421">
    <property type="entry name" value="PyrdxlP-dep_Trfase_major"/>
</dbReference>
<reference evidence="7 8" key="1">
    <citation type="submission" date="2019-10" db="EMBL/GenBank/DDBJ databases">
        <title>Deinococcus sp. isolated from soil.</title>
        <authorList>
            <person name="Li Y."/>
            <person name="Wang J."/>
        </authorList>
    </citation>
    <scope>NUCLEOTIDE SEQUENCE [LARGE SCALE GENOMIC DNA]</scope>
    <source>
        <strain evidence="7 8">SDU3-2</strain>
    </source>
</reference>
<dbReference type="InterPro" id="IPR037537">
    <property type="entry name" value="LysJ"/>
</dbReference>
<dbReference type="EMBL" id="WBSL01000002">
    <property type="protein sequence ID" value="MPY66436.1"/>
    <property type="molecule type" value="Genomic_DNA"/>
</dbReference>
<evidence type="ECO:0000313" key="8">
    <source>
        <dbReference type="Proteomes" id="UP000484842"/>
    </source>
</evidence>
<dbReference type="RefSeq" id="WP_152870500.1">
    <property type="nucleotide sequence ID" value="NZ_WBSL01000002.1"/>
</dbReference>
<dbReference type="GO" id="GO:0006526">
    <property type="term" value="P:L-arginine biosynthetic process"/>
    <property type="evidence" value="ECO:0007669"/>
    <property type="project" value="UniProtKB-ARBA"/>
</dbReference>
<dbReference type="Gene3D" id="3.40.640.10">
    <property type="entry name" value="Type I PLP-dependent aspartate aminotransferase-like (Major domain)"/>
    <property type="match status" value="1"/>
</dbReference>
<dbReference type="PIRSF" id="PIRSF000521">
    <property type="entry name" value="Transaminase_4ab_Lys_Orn"/>
    <property type="match status" value="1"/>
</dbReference>
<dbReference type="FunFam" id="3.40.640.10:FF:000004">
    <property type="entry name" value="Acetylornithine aminotransferase"/>
    <property type="match status" value="1"/>
</dbReference>
<dbReference type="GO" id="GO:0019878">
    <property type="term" value="P:lysine biosynthetic process via aminoadipic acid"/>
    <property type="evidence" value="ECO:0007669"/>
    <property type="project" value="UniProtKB-UniRule"/>
</dbReference>
<dbReference type="UniPathway" id="UPA00033">
    <property type="reaction ID" value="UER00038"/>
</dbReference>
<keyword evidence="8" id="KW-1185">Reference proteome</keyword>
<organism evidence="7 8">
    <name type="scientific">Deinococcus terrestris</name>
    <dbReference type="NCBI Taxonomy" id="2651870"/>
    <lineage>
        <taxon>Bacteria</taxon>
        <taxon>Thermotogati</taxon>
        <taxon>Deinococcota</taxon>
        <taxon>Deinococci</taxon>
        <taxon>Deinococcales</taxon>
        <taxon>Deinococcaceae</taxon>
        <taxon>Deinococcus</taxon>
    </lineage>
</organism>
<evidence type="ECO:0000256" key="5">
    <source>
        <dbReference type="ARBA" id="ARBA00022898"/>
    </source>
</evidence>
<dbReference type="SUPFAM" id="SSF53383">
    <property type="entry name" value="PLP-dependent transferases"/>
    <property type="match status" value="1"/>
</dbReference>
<comment type="function">
    <text evidence="6">Catalyzes the transfer of the amino group of L-glutamate to [LysW]-aminoadipate 6-semialdehyde, generating [LysW]-gamma-L-lysine.</text>
</comment>
<keyword evidence="4 6" id="KW-0808">Transferase</keyword>
<dbReference type="EC" id="2.6.1.118" evidence="6"/>
<dbReference type="PROSITE" id="PS00600">
    <property type="entry name" value="AA_TRANSFER_CLASS_3"/>
    <property type="match status" value="1"/>
</dbReference>
<comment type="similarity">
    <text evidence="6">Belongs to the class-III pyridoxal-phosphate-dependent aminotransferase family. LysJ subfamily.</text>
</comment>
<dbReference type="GO" id="GO:0005737">
    <property type="term" value="C:cytoplasm"/>
    <property type="evidence" value="ECO:0007669"/>
    <property type="project" value="UniProtKB-SubCell"/>
</dbReference>
<dbReference type="InterPro" id="IPR015424">
    <property type="entry name" value="PyrdxlP-dep_Trfase"/>
</dbReference>
<dbReference type="GO" id="GO:0008483">
    <property type="term" value="F:transaminase activity"/>
    <property type="evidence" value="ECO:0007669"/>
    <property type="project" value="UniProtKB-UniRule"/>
</dbReference>
<dbReference type="Pfam" id="PF00202">
    <property type="entry name" value="Aminotran_3"/>
    <property type="match status" value="1"/>
</dbReference>
<evidence type="ECO:0000256" key="1">
    <source>
        <dbReference type="ARBA" id="ARBA00022490"/>
    </source>
</evidence>
<dbReference type="PANTHER" id="PTHR11986:SF79">
    <property type="entry name" value="ACETYLORNITHINE AMINOTRANSFERASE, MITOCHONDRIAL"/>
    <property type="match status" value="1"/>
</dbReference>
<dbReference type="InterPro" id="IPR050103">
    <property type="entry name" value="Class-III_PLP-dep_AT"/>
</dbReference>
<accession>A0A7X1NV99</accession>
<dbReference type="InterPro" id="IPR004636">
    <property type="entry name" value="AcOrn/SuccOrn_fam"/>
</dbReference>
<comment type="catalytic activity">
    <reaction evidence="6">
        <text>[amino-group carrier protein]-C-terminal-gamma-(L-lysyl)-L-glutamate + 2-oxoglutarate = [amino-group carrier protein]-C-terminal-N-(1-carboxy-5-oxopentan-1-yl)-L-glutamine + L-glutamate</text>
        <dbReference type="Rhea" id="RHEA:41952"/>
        <dbReference type="Rhea" id="RHEA-COMP:9714"/>
        <dbReference type="Rhea" id="RHEA-COMP:9715"/>
        <dbReference type="ChEBI" id="CHEBI:16810"/>
        <dbReference type="ChEBI" id="CHEBI:29985"/>
        <dbReference type="ChEBI" id="CHEBI:78501"/>
        <dbReference type="ChEBI" id="CHEBI:78526"/>
        <dbReference type="EC" id="2.6.1.118"/>
    </reaction>
</comment>
<feature type="binding site" evidence="6">
    <location>
        <position position="135"/>
    </location>
    <ligand>
        <name>pyridoxal 5'-phosphate</name>
        <dbReference type="ChEBI" id="CHEBI:597326"/>
    </ligand>
</feature>
<feature type="binding site" evidence="6">
    <location>
        <position position="276"/>
    </location>
    <ligand>
        <name>substrate</name>
    </ligand>
</feature>
<comment type="cofactor">
    <cofactor evidence="6">
        <name>pyridoxal 5'-phosphate</name>
        <dbReference type="ChEBI" id="CHEBI:597326"/>
    </cofactor>
    <text evidence="6">Binds 1 pyridoxal phosphate per subunit.</text>
</comment>
<comment type="subunit">
    <text evidence="6">Homodimer.</text>
</comment>
<keyword evidence="1 6" id="KW-0963">Cytoplasm</keyword>
<name>A0A7X1NV99_9DEIO</name>
<evidence type="ECO:0000256" key="4">
    <source>
        <dbReference type="ARBA" id="ARBA00022679"/>
    </source>
</evidence>
<dbReference type="InterPro" id="IPR005814">
    <property type="entry name" value="Aminotrans_3"/>
</dbReference>
<dbReference type="InterPro" id="IPR015422">
    <property type="entry name" value="PyrdxlP-dep_Trfase_small"/>
</dbReference>
<proteinExistence type="inferred from homology"/>
<dbReference type="NCBIfam" id="TIGR00707">
    <property type="entry name" value="argD"/>
    <property type="match status" value="1"/>
</dbReference>
<dbReference type="GO" id="GO:0042802">
    <property type="term" value="F:identical protein binding"/>
    <property type="evidence" value="ECO:0007669"/>
    <property type="project" value="TreeGrafter"/>
</dbReference>
<gene>
    <name evidence="6" type="primary">lysJ</name>
    <name evidence="7" type="ORF">F8S09_06965</name>
</gene>
<dbReference type="PANTHER" id="PTHR11986">
    <property type="entry name" value="AMINOTRANSFERASE CLASS III"/>
    <property type="match status" value="1"/>
</dbReference>
<dbReference type="CDD" id="cd00610">
    <property type="entry name" value="OAT_like"/>
    <property type="match status" value="1"/>
</dbReference>
<evidence type="ECO:0000313" key="7">
    <source>
        <dbReference type="EMBL" id="MPY66436.1"/>
    </source>
</evidence>
<keyword evidence="3 6" id="KW-0028">Amino-acid biosynthesis</keyword>
<dbReference type="AlphaFoldDB" id="A0A7X1NV99"/>
<keyword evidence="2 6" id="KW-0032">Aminotransferase</keyword>
<dbReference type="InterPro" id="IPR049704">
    <property type="entry name" value="Aminotrans_3_PPA_site"/>
</dbReference>
<comment type="pathway">
    <text evidence="6">Amino-acid biosynthesis; L-lysine biosynthesis via AAA pathway; L-lysine from L-alpha-aminoadipate (Thermus route): step 4/5.</text>
</comment>
<dbReference type="HAMAP" id="MF_02084">
    <property type="entry name" value="LysJ_aminotrans_3"/>
    <property type="match status" value="1"/>
</dbReference>
<comment type="subcellular location">
    <subcellularLocation>
        <location evidence="6">Cytoplasm</location>
    </subcellularLocation>
</comment>